<reference evidence="1 2" key="1">
    <citation type="journal article" date="2011" name="Science">
        <title>The ecoresponsive genome of Daphnia pulex.</title>
        <authorList>
            <person name="Colbourne J.K."/>
            <person name="Pfrender M.E."/>
            <person name="Gilbert D."/>
            <person name="Thomas W.K."/>
            <person name="Tucker A."/>
            <person name="Oakley T.H."/>
            <person name="Tokishita S."/>
            <person name="Aerts A."/>
            <person name="Arnold G.J."/>
            <person name="Basu M.K."/>
            <person name="Bauer D.J."/>
            <person name="Caceres C.E."/>
            <person name="Carmel L."/>
            <person name="Casola C."/>
            <person name="Choi J.H."/>
            <person name="Detter J.C."/>
            <person name="Dong Q."/>
            <person name="Dusheyko S."/>
            <person name="Eads B.D."/>
            <person name="Frohlich T."/>
            <person name="Geiler-Samerotte K.A."/>
            <person name="Gerlach D."/>
            <person name="Hatcher P."/>
            <person name="Jogdeo S."/>
            <person name="Krijgsveld J."/>
            <person name="Kriventseva E.V."/>
            <person name="Kultz D."/>
            <person name="Laforsch C."/>
            <person name="Lindquist E."/>
            <person name="Lopez J."/>
            <person name="Manak J.R."/>
            <person name="Muller J."/>
            <person name="Pangilinan J."/>
            <person name="Patwardhan R.P."/>
            <person name="Pitluck S."/>
            <person name="Pritham E.J."/>
            <person name="Rechtsteiner A."/>
            <person name="Rho M."/>
            <person name="Rogozin I.B."/>
            <person name="Sakarya O."/>
            <person name="Salamov A."/>
            <person name="Schaack S."/>
            <person name="Shapiro H."/>
            <person name="Shiga Y."/>
            <person name="Skalitzky C."/>
            <person name="Smith Z."/>
            <person name="Souvorov A."/>
            <person name="Sung W."/>
            <person name="Tang Z."/>
            <person name="Tsuchiya D."/>
            <person name="Tu H."/>
            <person name="Vos H."/>
            <person name="Wang M."/>
            <person name="Wolf Y.I."/>
            <person name="Yamagata H."/>
            <person name="Yamada T."/>
            <person name="Ye Y."/>
            <person name="Shaw J.R."/>
            <person name="Andrews J."/>
            <person name="Crease T.J."/>
            <person name="Tang H."/>
            <person name="Lucas S.M."/>
            <person name="Robertson H.M."/>
            <person name="Bork P."/>
            <person name="Koonin E.V."/>
            <person name="Zdobnov E.M."/>
            <person name="Grigoriev I.V."/>
            <person name="Lynch M."/>
            <person name="Boore J.L."/>
        </authorList>
    </citation>
    <scope>NUCLEOTIDE SEQUENCE [LARGE SCALE GENOMIC DNA]</scope>
</reference>
<proteinExistence type="predicted"/>
<evidence type="ECO:0000313" key="1">
    <source>
        <dbReference type="EMBL" id="EFX76149.1"/>
    </source>
</evidence>
<dbReference type="InParanoid" id="E9GWN3"/>
<dbReference type="AlphaFoldDB" id="E9GWN3"/>
<evidence type="ECO:0000313" key="2">
    <source>
        <dbReference type="Proteomes" id="UP000000305"/>
    </source>
</evidence>
<sequence>MKWLDVHYAERNRKFLRMELMVSQQMSLCNKLLGRSISRDELPNQLPDHVFTLHLDKLQDLNLSSKEVLFAGETAKDGQFLGHLETVGSQETLSDALERMAEELHDSYS</sequence>
<dbReference type="KEGG" id="dpx:DAPPUDRAFT_322662"/>
<dbReference type="HOGENOM" id="CLU_2186581_0_0_1"/>
<dbReference type="Proteomes" id="UP000000305">
    <property type="component" value="Unassembled WGS sequence"/>
</dbReference>
<gene>
    <name evidence="1" type="ORF">DAPPUDRAFT_322662</name>
</gene>
<name>E9GWN3_DAPPU</name>
<organism evidence="1 2">
    <name type="scientific">Daphnia pulex</name>
    <name type="common">Water flea</name>
    <dbReference type="NCBI Taxonomy" id="6669"/>
    <lineage>
        <taxon>Eukaryota</taxon>
        <taxon>Metazoa</taxon>
        <taxon>Ecdysozoa</taxon>
        <taxon>Arthropoda</taxon>
        <taxon>Crustacea</taxon>
        <taxon>Branchiopoda</taxon>
        <taxon>Diplostraca</taxon>
        <taxon>Cladocera</taxon>
        <taxon>Anomopoda</taxon>
        <taxon>Daphniidae</taxon>
        <taxon>Daphnia</taxon>
    </lineage>
</organism>
<accession>E9GWN3</accession>
<keyword evidence="2" id="KW-1185">Reference proteome</keyword>
<dbReference type="EMBL" id="GL732570">
    <property type="protein sequence ID" value="EFX76149.1"/>
    <property type="molecule type" value="Genomic_DNA"/>
</dbReference>
<protein>
    <submittedName>
        <fullName evidence="1">Uncharacterized protein</fullName>
    </submittedName>
</protein>